<dbReference type="EMBL" id="JAJPPU010000002">
    <property type="protein sequence ID" value="MCD8472686.1"/>
    <property type="molecule type" value="Genomic_DNA"/>
</dbReference>
<evidence type="ECO:0000313" key="4">
    <source>
        <dbReference type="Proteomes" id="UP000020406"/>
    </source>
</evidence>
<dbReference type="Proteomes" id="UP001430701">
    <property type="component" value="Unassembled WGS sequence"/>
</dbReference>
<feature type="compositionally biased region" description="Basic residues" evidence="1">
    <location>
        <begin position="37"/>
        <end position="48"/>
    </location>
</feature>
<proteinExistence type="predicted"/>
<dbReference type="RefSeq" id="WP_160165110.1">
    <property type="nucleotide sequence ID" value="NZ_CP053627.1"/>
</dbReference>
<dbReference type="EMBL" id="JDSQ01000001">
    <property type="protein sequence ID" value="EWS79456.1"/>
    <property type="molecule type" value="Genomic_DNA"/>
</dbReference>
<accession>Z9JNT2</accession>
<evidence type="ECO:0000313" key="5">
    <source>
        <dbReference type="Proteomes" id="UP001430701"/>
    </source>
</evidence>
<evidence type="ECO:0000313" key="3">
    <source>
        <dbReference type="EMBL" id="MCD8472686.1"/>
    </source>
</evidence>
<gene>
    <name evidence="2" type="ORF">AF72_00790</name>
    <name evidence="3" type="ORF">LPH55_04185</name>
</gene>
<evidence type="ECO:0000256" key="1">
    <source>
        <dbReference type="SAM" id="MobiDB-lite"/>
    </source>
</evidence>
<feature type="region of interest" description="Disordered" evidence="1">
    <location>
        <begin position="25"/>
        <end position="48"/>
    </location>
</feature>
<dbReference type="PATRIC" id="fig|1444770.3.peg.188"/>
<reference evidence="2 4" key="1">
    <citation type="journal article" date="2014" name="Genome Announc.">
        <title>Draft Genome Sequence of Xylella fastidiosa Pear Leaf Scorch Strain in Taiwan.</title>
        <authorList>
            <person name="Su C.C."/>
            <person name="Deng W.L."/>
            <person name="Jan F.J."/>
            <person name="Chang C.J."/>
            <person name="Huang H."/>
            <person name="Chen J."/>
        </authorList>
    </citation>
    <scope>NUCLEOTIDE SEQUENCE [LARGE SCALE GENOMIC DNA]</scope>
    <source>
        <strain evidence="2 4">PLS229</strain>
    </source>
</reference>
<dbReference type="Proteomes" id="UP000020406">
    <property type="component" value="Unassembled WGS sequence"/>
</dbReference>
<keyword evidence="5" id="KW-1185">Reference proteome</keyword>
<comment type="caution">
    <text evidence="2">The sequence shown here is derived from an EMBL/GenBank/DDBJ whole genome shotgun (WGS) entry which is preliminary data.</text>
</comment>
<sequence length="48" mass="5401">MSLDARRLNTMNPNGTLAINTAHKQHCIGDPNPQSHHPTKPHHRIRDA</sequence>
<reference evidence="3" key="2">
    <citation type="submission" date="2021-11" db="EMBL/GenBank/DDBJ databases">
        <title>Genome sequence of Xylella taiwanensis PLS432.</title>
        <authorList>
            <person name="Weng L.-W."/>
            <person name="Su C.-C."/>
            <person name="Tsai C.-W."/>
            <person name="Kuo C.-H."/>
        </authorList>
    </citation>
    <scope>NUCLEOTIDE SEQUENCE</scope>
    <source>
        <strain evidence="3">PLS432</strain>
    </source>
</reference>
<dbReference type="AlphaFoldDB" id="Z9JNT2"/>
<evidence type="ECO:0000313" key="2">
    <source>
        <dbReference type="EMBL" id="EWS79456.1"/>
    </source>
</evidence>
<dbReference type="GeneID" id="68901878"/>
<organism evidence="2 4">
    <name type="scientific">Xylella taiwanensis</name>
    <dbReference type="NCBI Taxonomy" id="1444770"/>
    <lineage>
        <taxon>Bacteria</taxon>
        <taxon>Pseudomonadati</taxon>
        <taxon>Pseudomonadota</taxon>
        <taxon>Gammaproteobacteria</taxon>
        <taxon>Lysobacterales</taxon>
        <taxon>Lysobacteraceae</taxon>
        <taxon>Xylella</taxon>
    </lineage>
</organism>
<name>Z9JNT2_9GAMM</name>
<protein>
    <submittedName>
        <fullName evidence="2">Uncharacterized protein</fullName>
    </submittedName>
</protein>
<dbReference type="STRING" id="1444770.AF72_00790"/>